<sequence length="258" mass="29714">MSFHCKLRGEIILLTYYGDLCTKIYESDKSIAAGKELEFYLSFIKDKNIKVLEPMCGNGRMLIPFIQNGVDIEGFDISEDMLKVCKEKAEKLNLKPVVSQGRIEEFHTDKKYDLIMIPIGSFSLLPDSLVENSLQNMKNNLKENGKLLLTVVQGGSETEQILDWIETNRKEINNELIVEYRKVSYDKVQKLLNIKLKYEVIHDEKIAETEIMDFPIRLYDLKEFENILIANGFSQIVVHEIKDGYGVGNSFHVFECSI</sequence>
<name>A0A1E8B8A6_BACMY</name>
<dbReference type="Proteomes" id="UP000175706">
    <property type="component" value="Unassembled WGS sequence"/>
</dbReference>
<dbReference type="PANTHER" id="PTHR43667">
    <property type="entry name" value="CYCLOPROPANE-FATTY-ACYL-PHOSPHOLIPID SYNTHASE"/>
    <property type="match status" value="1"/>
</dbReference>
<protein>
    <recommendedName>
        <fullName evidence="1">Methyltransferase domain-containing protein</fullName>
    </recommendedName>
</protein>
<dbReference type="Gene3D" id="3.40.50.150">
    <property type="entry name" value="Vaccinia Virus protein VP39"/>
    <property type="match status" value="1"/>
</dbReference>
<proteinExistence type="predicted"/>
<evidence type="ECO:0000259" key="1">
    <source>
        <dbReference type="Pfam" id="PF13847"/>
    </source>
</evidence>
<feature type="domain" description="Methyltransferase" evidence="1">
    <location>
        <begin position="46"/>
        <end position="168"/>
    </location>
</feature>
<evidence type="ECO:0000313" key="2">
    <source>
        <dbReference type="EMBL" id="OFD80030.1"/>
    </source>
</evidence>
<dbReference type="Pfam" id="PF13847">
    <property type="entry name" value="Methyltransf_31"/>
    <property type="match status" value="1"/>
</dbReference>
<dbReference type="PATRIC" id="fig|86662.25.peg.2472"/>
<gene>
    <name evidence="2" type="ORF">BWGOE8_24530</name>
</gene>
<dbReference type="InterPro" id="IPR025714">
    <property type="entry name" value="Methyltranfer_dom"/>
</dbReference>
<dbReference type="SUPFAM" id="SSF53335">
    <property type="entry name" value="S-adenosyl-L-methionine-dependent methyltransferases"/>
    <property type="match status" value="1"/>
</dbReference>
<accession>A0A1E8B8A6</accession>
<dbReference type="EMBL" id="LXLT01000026">
    <property type="protein sequence ID" value="OFD80030.1"/>
    <property type="molecule type" value="Genomic_DNA"/>
</dbReference>
<organism evidence="2 3">
    <name type="scientific">Bacillus mycoides</name>
    <dbReference type="NCBI Taxonomy" id="1405"/>
    <lineage>
        <taxon>Bacteria</taxon>
        <taxon>Bacillati</taxon>
        <taxon>Bacillota</taxon>
        <taxon>Bacilli</taxon>
        <taxon>Bacillales</taxon>
        <taxon>Bacillaceae</taxon>
        <taxon>Bacillus</taxon>
        <taxon>Bacillus cereus group</taxon>
    </lineage>
</organism>
<reference evidence="2 3" key="1">
    <citation type="submission" date="2016-05" db="EMBL/GenBank/DDBJ databases">
        <title>Bacillus thuringiensis and Bacillus weihenstephanensis as novel biocontrol agents of wilt causing Verticillium species.</title>
        <authorList>
            <person name="Hollensteiner J."/>
            <person name="Wemheuer F."/>
            <person name="Harting R."/>
            <person name="Kolarzyk A."/>
            <person name="Diaz-Valerio S."/>
            <person name="Poehlein A."/>
            <person name="Brzuszkiewicz E."/>
            <person name="Nesemann K."/>
            <person name="Braus-Stromeyer S."/>
            <person name="Braus G."/>
            <person name="Daniel R."/>
            <person name="Liesegang H."/>
        </authorList>
    </citation>
    <scope>NUCLEOTIDE SEQUENCE [LARGE SCALE GENOMIC DNA]</scope>
    <source>
        <strain evidence="2 3">GOE8</strain>
    </source>
</reference>
<dbReference type="Gene3D" id="2.20.25.110">
    <property type="entry name" value="S-adenosyl-L-methionine-dependent methyltransferases"/>
    <property type="match status" value="1"/>
</dbReference>
<dbReference type="PANTHER" id="PTHR43667:SF2">
    <property type="entry name" value="FATTY ACID C-METHYL TRANSFERASE"/>
    <property type="match status" value="1"/>
</dbReference>
<dbReference type="CDD" id="cd02440">
    <property type="entry name" value="AdoMet_MTases"/>
    <property type="match status" value="1"/>
</dbReference>
<dbReference type="AlphaFoldDB" id="A0A1E8B8A6"/>
<comment type="caution">
    <text evidence="2">The sequence shown here is derived from an EMBL/GenBank/DDBJ whole genome shotgun (WGS) entry which is preliminary data.</text>
</comment>
<dbReference type="InterPro" id="IPR029063">
    <property type="entry name" value="SAM-dependent_MTases_sf"/>
</dbReference>
<dbReference type="InterPro" id="IPR050723">
    <property type="entry name" value="CFA/CMAS"/>
</dbReference>
<evidence type="ECO:0000313" key="3">
    <source>
        <dbReference type="Proteomes" id="UP000175706"/>
    </source>
</evidence>